<comment type="caution">
    <text evidence="1">The sequence shown here is derived from an EMBL/GenBank/DDBJ whole genome shotgun (WGS) entry which is preliminary data.</text>
</comment>
<evidence type="ECO:0000313" key="1">
    <source>
        <dbReference type="EMBL" id="GEN30676.1"/>
    </source>
</evidence>
<reference evidence="1 2" key="1">
    <citation type="submission" date="2019-07" db="EMBL/GenBank/DDBJ databases">
        <title>Whole genome shotgun sequence of Cerasibacillus quisquiliarum NBRC 102429.</title>
        <authorList>
            <person name="Hosoyama A."/>
            <person name="Uohara A."/>
            <person name="Ohji S."/>
            <person name="Ichikawa N."/>
        </authorList>
    </citation>
    <scope>NUCLEOTIDE SEQUENCE [LARGE SCALE GENOMIC DNA]</scope>
    <source>
        <strain evidence="1 2">NBRC 102429</strain>
    </source>
</reference>
<proteinExistence type="predicted"/>
<name>A0A511UVM7_9BACI</name>
<dbReference type="EMBL" id="BJXW01000009">
    <property type="protein sequence ID" value="GEN30676.1"/>
    <property type="molecule type" value="Genomic_DNA"/>
</dbReference>
<sequence>MKDIKNKTYLVRMSEAQYNAFIKVAASRDENRSELLRLWIDNYINQYKNCNCEGEI</sequence>
<dbReference type="Proteomes" id="UP000321491">
    <property type="component" value="Unassembled WGS sequence"/>
</dbReference>
<accession>A0A511UVM7</accession>
<keyword evidence="2" id="KW-1185">Reference proteome</keyword>
<organism evidence="1 2">
    <name type="scientific">Cerasibacillus quisquiliarum</name>
    <dbReference type="NCBI Taxonomy" id="227865"/>
    <lineage>
        <taxon>Bacteria</taxon>
        <taxon>Bacillati</taxon>
        <taxon>Bacillota</taxon>
        <taxon>Bacilli</taxon>
        <taxon>Bacillales</taxon>
        <taxon>Bacillaceae</taxon>
        <taxon>Cerasibacillus</taxon>
    </lineage>
</organism>
<gene>
    <name evidence="1" type="ORF">CQU01_09140</name>
</gene>
<evidence type="ECO:0000313" key="2">
    <source>
        <dbReference type="Proteomes" id="UP000321491"/>
    </source>
</evidence>
<dbReference type="AlphaFoldDB" id="A0A511UVM7"/>
<protein>
    <submittedName>
        <fullName evidence="1">Uncharacterized protein</fullName>
    </submittedName>
</protein>